<accession>A0A2P2PAL3</accession>
<protein>
    <submittedName>
        <fullName evidence="1">Uncharacterized protein</fullName>
    </submittedName>
</protein>
<proteinExistence type="predicted"/>
<name>A0A2P2PAL3_RHIMU</name>
<organism evidence="1">
    <name type="scientific">Rhizophora mucronata</name>
    <name type="common">Asiatic mangrove</name>
    <dbReference type="NCBI Taxonomy" id="61149"/>
    <lineage>
        <taxon>Eukaryota</taxon>
        <taxon>Viridiplantae</taxon>
        <taxon>Streptophyta</taxon>
        <taxon>Embryophyta</taxon>
        <taxon>Tracheophyta</taxon>
        <taxon>Spermatophyta</taxon>
        <taxon>Magnoliopsida</taxon>
        <taxon>eudicotyledons</taxon>
        <taxon>Gunneridae</taxon>
        <taxon>Pentapetalae</taxon>
        <taxon>rosids</taxon>
        <taxon>fabids</taxon>
        <taxon>Malpighiales</taxon>
        <taxon>Rhizophoraceae</taxon>
        <taxon>Rhizophora</taxon>
    </lineage>
</organism>
<sequence length="39" mass="4566">MFIFWLVSTTENESEGLHYSELPLLKANGCFFRELLNLC</sequence>
<evidence type="ECO:0000313" key="1">
    <source>
        <dbReference type="EMBL" id="MBX51796.1"/>
    </source>
</evidence>
<reference evidence="1" key="1">
    <citation type="submission" date="2018-02" db="EMBL/GenBank/DDBJ databases">
        <title>Rhizophora mucronata_Transcriptome.</title>
        <authorList>
            <person name="Meera S.P."/>
            <person name="Sreeshan A."/>
            <person name="Augustine A."/>
        </authorList>
    </citation>
    <scope>NUCLEOTIDE SEQUENCE</scope>
    <source>
        <tissue evidence="1">Leaf</tissue>
    </source>
</reference>
<dbReference type="EMBL" id="GGEC01071312">
    <property type="protein sequence ID" value="MBX51796.1"/>
    <property type="molecule type" value="Transcribed_RNA"/>
</dbReference>
<dbReference type="AlphaFoldDB" id="A0A2P2PAL3"/>